<sequence length="1616" mass="182417">MNEFSKGANENVLPTEYGKAYVARSKIPELNLFPAPEPLDDSFDVDFDDDEDILENGNSGLICKETSAERFKERISQVYQQENVLANIMTSKSILPICDYESAIVEAVRDHRVTIVKGSTGCGKSTMVSQFILKDAISRNEPCRVIVTQPRRIAAKALANYVSKACNWPLGDVVGYQVGLDRKNQSENTLILYATPGVVLRKLSQFREGSFISTVTHIIVDEVHERSRDVDFLLLILRSYLKIRAELKMVLMSATIDTGLYEKYFTDPRLSLNISNVPVIRVDVESYQVGRFWLDDLNLPEVERVNHHLELPKLEKDLLNVCQKIIQALDMGHDASISKGAVLVFLPGLDAIWDMNEVLEECEEYRNWEVVILHSRLPDAKESLAFQAVPPNKRKIILATNIAESSVTFPDVQFVLDCCLTKRDMCDRVNFLPMLGLDWASKSEIRQRSGRTGRVADGYVYHLTFRHLYESLPEHPPPEIERTPLPNVVALAKGLPFEGGIKDIFSLALTPPDERDIDLGVLILKEAGALSLVRHTDVDHSATQLTLLGRVINLFPLDINLTKLIMMGWCLGVTEEMITLAAILNHQDLFLHVIGKQHEVLYCKLFWSEDSGSDAISQYRAYKAVMKLGKGLRRNFMKRFHINENIVRDISLLEGELRAISSKAGLLLPDVSRPIIPPEELNGWMKVAMAAAFYPNYLSPIPVCEDIAARILKLHDPRSSIHLKYPIESLTEVSEFLSTVTCGVNLEFFQTDCIADFVCLPMSKEPDAESLENDLRRKIYRSGENVHPPVLLSFRMQRKTPSQRLRKTTRRNFGIDPEIWNKCVPAFEWPKISKGRIRVIITEVHTLTKFSASFADMDSQKLITAIEERLDAAAKTMVIMNPENVRCGVNVIALKMNKRQGGFIRARAEVIHVSAEDSLALLRFVDYGGWSDVPIKKLWQYEPSFLGDLGNVPAQAFLCELKGLARSDFFFTGTKMEAVRRFEELVRGKDDFSTHIEFYSLHYGTAKVSLSLVHDGDHEEEDIGATLLDAGVLKHVEEDRISEDNHYVWISQFVPGIDAVLPKDDSGKFRGLALEHLMSKKQSTHHTTHTGITGSAGINATSPNKLYFRSMCEGLKSGRNVRINPDSINFAVIEPSSNAPLCQLLIAQKVRMDEYGSVVVSNTTTMSFMPGLPSLLCMCFSPVVRFSLDRHGKKIVGLFAGVGSVKRESGEFVPVFPDHEMEVLNTIEISEDDIDAANEIRKIMNDLLTGVPGAARIARTDQRNAGLQTKLRRKLKELLMRPRKALGVVEINPENEDDFRNDESFVWNETDVFHPLRHVKFESSQKERVPGVFTTRVSECANSGQESSCPLLLNRSKELFEMNAVVPQKDAEFYFESLYMHRKSMWRKFSSSPRNLSMSPIILEDGSRVFEIKSKTILQEERCRNESDERYWKLESIFAYGLADSDLPEERSGKKQKSRLQMSSIKCSASIDEAVIFLLLDAVRLRKAYGENDEKIVLRIHPNLAPVQLSIASAAESTTSKEVENFVNYLEDDLRDLGFSLLRSESGLHDASICSWCDEMGIPLLLTVTCDTVSNGTILVRSRETTLNEEVHVTKLVEYLRIYFGILTDEVLRKKA</sequence>
<dbReference type="InterPro" id="IPR001650">
    <property type="entry name" value="Helicase_C-like"/>
</dbReference>
<dbReference type="InterPro" id="IPR004154">
    <property type="entry name" value="Anticodon-bd"/>
</dbReference>
<dbReference type="InterPro" id="IPR007502">
    <property type="entry name" value="Helicase-assoc_dom"/>
</dbReference>
<name>A0A7R9BEC2_9CRUS</name>
<comment type="similarity">
    <text evidence="2">Belongs to the DEAD box helicase family. DEAH subfamily.</text>
</comment>
<dbReference type="GO" id="GO:0031047">
    <property type="term" value="P:regulatory ncRNA-mediated gene silencing"/>
    <property type="evidence" value="ECO:0007669"/>
    <property type="project" value="UniProtKB-KW"/>
</dbReference>
<protein>
    <recommendedName>
        <fullName evidence="4">Probable ATP-dependent RNA helicase spindle-E</fullName>
        <ecNumber evidence="3">3.6.4.13</ecNumber>
    </recommendedName>
</protein>
<dbReference type="InterPro" id="IPR002999">
    <property type="entry name" value="Tudor"/>
</dbReference>
<keyword evidence="12" id="KW-0744">Spermatogenesis</keyword>
<dbReference type="GO" id="GO:0003723">
    <property type="term" value="F:RNA binding"/>
    <property type="evidence" value="ECO:0007669"/>
    <property type="project" value="TreeGrafter"/>
</dbReference>
<evidence type="ECO:0000256" key="2">
    <source>
        <dbReference type="ARBA" id="ARBA00008792"/>
    </source>
</evidence>
<keyword evidence="9" id="KW-0378">Hydrolase</keyword>
<dbReference type="InterPro" id="IPR011545">
    <property type="entry name" value="DEAD/DEAH_box_helicase_dom"/>
</dbReference>
<dbReference type="Pfam" id="PF00270">
    <property type="entry name" value="DEAD"/>
    <property type="match status" value="1"/>
</dbReference>
<keyword evidence="8" id="KW-0221">Differentiation</keyword>
<dbReference type="SMART" id="SM00490">
    <property type="entry name" value="HELICc"/>
    <property type="match status" value="1"/>
</dbReference>
<evidence type="ECO:0000256" key="11">
    <source>
        <dbReference type="ARBA" id="ARBA00022840"/>
    </source>
</evidence>
<dbReference type="SUPFAM" id="SSF52540">
    <property type="entry name" value="P-loop containing nucleoside triphosphate hydrolases"/>
    <property type="match status" value="1"/>
</dbReference>
<dbReference type="Proteomes" id="UP000678499">
    <property type="component" value="Unassembled WGS sequence"/>
</dbReference>
<dbReference type="Gene3D" id="3.40.50.800">
    <property type="entry name" value="Anticodon-binding domain"/>
    <property type="match status" value="1"/>
</dbReference>
<comment type="catalytic activity">
    <reaction evidence="15">
        <text>ATP + H2O = ADP + phosphate + H(+)</text>
        <dbReference type="Rhea" id="RHEA:13065"/>
        <dbReference type="ChEBI" id="CHEBI:15377"/>
        <dbReference type="ChEBI" id="CHEBI:15378"/>
        <dbReference type="ChEBI" id="CHEBI:30616"/>
        <dbReference type="ChEBI" id="CHEBI:43474"/>
        <dbReference type="ChEBI" id="CHEBI:456216"/>
        <dbReference type="EC" id="3.6.4.13"/>
    </reaction>
</comment>
<keyword evidence="13" id="KW-0943">RNA-mediated gene silencing</keyword>
<proteinExistence type="inferred from homology"/>
<dbReference type="SMART" id="SM00487">
    <property type="entry name" value="DEXDc"/>
    <property type="match status" value="1"/>
</dbReference>
<keyword evidence="5" id="KW-0217">Developmental protein</keyword>
<evidence type="ECO:0000256" key="7">
    <source>
        <dbReference type="ARBA" id="ARBA00022741"/>
    </source>
</evidence>
<dbReference type="PROSITE" id="PS50304">
    <property type="entry name" value="TUDOR"/>
    <property type="match status" value="1"/>
</dbReference>
<dbReference type="Pfam" id="PF00567">
    <property type="entry name" value="TUDOR"/>
    <property type="match status" value="1"/>
</dbReference>
<keyword evidence="7" id="KW-0547">Nucleotide-binding</keyword>
<dbReference type="Gene3D" id="1.20.120.1080">
    <property type="match status" value="1"/>
</dbReference>
<evidence type="ECO:0000256" key="3">
    <source>
        <dbReference type="ARBA" id="ARBA00012552"/>
    </source>
</evidence>
<reference evidence="19" key="1">
    <citation type="submission" date="2020-11" db="EMBL/GenBank/DDBJ databases">
        <authorList>
            <person name="Tran Van P."/>
        </authorList>
    </citation>
    <scope>NUCLEOTIDE SEQUENCE</scope>
</reference>
<dbReference type="PROSITE" id="PS51192">
    <property type="entry name" value="HELICASE_ATP_BIND_1"/>
    <property type="match status" value="1"/>
</dbReference>
<evidence type="ECO:0000256" key="12">
    <source>
        <dbReference type="ARBA" id="ARBA00022871"/>
    </source>
</evidence>
<dbReference type="InterPro" id="IPR036621">
    <property type="entry name" value="Anticodon-bd_dom_sf"/>
</dbReference>
<evidence type="ECO:0000256" key="1">
    <source>
        <dbReference type="ARBA" id="ARBA00004496"/>
    </source>
</evidence>
<evidence type="ECO:0000313" key="20">
    <source>
        <dbReference type="Proteomes" id="UP000678499"/>
    </source>
</evidence>
<evidence type="ECO:0000256" key="9">
    <source>
        <dbReference type="ARBA" id="ARBA00022801"/>
    </source>
</evidence>
<feature type="domain" description="Tudor" evidence="16">
    <location>
        <begin position="886"/>
        <end position="948"/>
    </location>
</feature>
<dbReference type="GO" id="GO:0007283">
    <property type="term" value="P:spermatogenesis"/>
    <property type="evidence" value="ECO:0007669"/>
    <property type="project" value="UniProtKB-KW"/>
</dbReference>
<dbReference type="EC" id="3.6.4.13" evidence="3"/>
<feature type="domain" description="Helicase ATP-binding" evidence="17">
    <location>
        <begin position="105"/>
        <end position="274"/>
    </location>
</feature>
<dbReference type="GO" id="GO:0005524">
    <property type="term" value="F:ATP binding"/>
    <property type="evidence" value="ECO:0007669"/>
    <property type="project" value="UniProtKB-KW"/>
</dbReference>
<dbReference type="SMART" id="SM00847">
    <property type="entry name" value="HA2"/>
    <property type="match status" value="1"/>
</dbReference>
<dbReference type="PANTHER" id="PTHR18934">
    <property type="entry name" value="ATP-DEPENDENT RNA HELICASE"/>
    <property type="match status" value="1"/>
</dbReference>
<dbReference type="PROSITE" id="PS51194">
    <property type="entry name" value="HELICASE_CTER"/>
    <property type="match status" value="1"/>
</dbReference>
<keyword evidence="14" id="KW-0469">Meiosis</keyword>
<evidence type="ECO:0000259" key="18">
    <source>
        <dbReference type="PROSITE" id="PS51194"/>
    </source>
</evidence>
<evidence type="ECO:0000256" key="4">
    <source>
        <dbReference type="ARBA" id="ARBA00013352"/>
    </source>
</evidence>
<dbReference type="GO" id="GO:0005737">
    <property type="term" value="C:cytoplasm"/>
    <property type="evidence" value="ECO:0007669"/>
    <property type="project" value="UniProtKB-SubCell"/>
</dbReference>
<keyword evidence="6" id="KW-0963">Cytoplasm</keyword>
<dbReference type="GO" id="GO:0051321">
    <property type="term" value="P:meiotic cell cycle"/>
    <property type="evidence" value="ECO:0007669"/>
    <property type="project" value="UniProtKB-KW"/>
</dbReference>
<evidence type="ECO:0000259" key="17">
    <source>
        <dbReference type="PROSITE" id="PS51192"/>
    </source>
</evidence>
<dbReference type="Gene3D" id="3.30.930.10">
    <property type="entry name" value="Bira Bifunctional Protein, Domain 2"/>
    <property type="match status" value="1"/>
</dbReference>
<evidence type="ECO:0000256" key="14">
    <source>
        <dbReference type="ARBA" id="ARBA00023254"/>
    </source>
</evidence>
<evidence type="ECO:0000256" key="15">
    <source>
        <dbReference type="ARBA" id="ARBA00047984"/>
    </source>
</evidence>
<dbReference type="SUPFAM" id="SSF52954">
    <property type="entry name" value="Class II aaRS ABD-related"/>
    <property type="match status" value="1"/>
</dbReference>
<dbReference type="GO" id="GO:0030154">
    <property type="term" value="P:cell differentiation"/>
    <property type="evidence" value="ECO:0007669"/>
    <property type="project" value="UniProtKB-KW"/>
</dbReference>
<dbReference type="EMBL" id="CAJPEX010000078">
    <property type="protein sequence ID" value="CAG0913107.1"/>
    <property type="molecule type" value="Genomic_DNA"/>
</dbReference>
<feature type="domain" description="Helicase C-terminal" evidence="18">
    <location>
        <begin position="313"/>
        <end position="496"/>
    </location>
</feature>
<dbReference type="Pfam" id="PF00271">
    <property type="entry name" value="Helicase_C"/>
    <property type="match status" value="1"/>
</dbReference>
<dbReference type="CDD" id="cd17917">
    <property type="entry name" value="DEXHc_RHA-like"/>
    <property type="match status" value="1"/>
</dbReference>
<dbReference type="PANTHER" id="PTHR18934:SF113">
    <property type="entry name" value="ATP-DEPENDENT RNA HELICASE TDRD9"/>
    <property type="match status" value="1"/>
</dbReference>
<evidence type="ECO:0000256" key="13">
    <source>
        <dbReference type="ARBA" id="ARBA00023158"/>
    </source>
</evidence>
<keyword evidence="11" id="KW-0067">ATP-binding</keyword>
<dbReference type="InterPro" id="IPR014001">
    <property type="entry name" value="Helicase_ATP-bd"/>
</dbReference>
<dbReference type="GO" id="GO:0003724">
    <property type="term" value="F:RNA helicase activity"/>
    <property type="evidence" value="ECO:0007669"/>
    <property type="project" value="UniProtKB-EC"/>
</dbReference>
<evidence type="ECO:0000256" key="6">
    <source>
        <dbReference type="ARBA" id="ARBA00022490"/>
    </source>
</evidence>
<dbReference type="OrthoDB" id="66977at2759"/>
<dbReference type="Pfam" id="PF03129">
    <property type="entry name" value="HGTP_anticodon"/>
    <property type="match status" value="1"/>
</dbReference>
<dbReference type="EMBL" id="OA882115">
    <property type="protein sequence ID" value="CAD7272955.1"/>
    <property type="molecule type" value="Genomic_DNA"/>
</dbReference>
<comment type="subcellular location">
    <subcellularLocation>
        <location evidence="1">Cytoplasm</location>
    </subcellularLocation>
</comment>
<dbReference type="Gene3D" id="2.40.50.90">
    <property type="match status" value="1"/>
</dbReference>
<dbReference type="SUPFAM" id="SSF63748">
    <property type="entry name" value="Tudor/PWWP/MBT"/>
    <property type="match status" value="1"/>
</dbReference>
<keyword evidence="10" id="KW-0347">Helicase</keyword>
<evidence type="ECO:0000256" key="10">
    <source>
        <dbReference type="ARBA" id="ARBA00022806"/>
    </source>
</evidence>
<dbReference type="GO" id="GO:0016787">
    <property type="term" value="F:hydrolase activity"/>
    <property type="evidence" value="ECO:0007669"/>
    <property type="project" value="UniProtKB-KW"/>
</dbReference>
<dbReference type="Gene3D" id="2.30.30.140">
    <property type="match status" value="1"/>
</dbReference>
<dbReference type="InterPro" id="IPR045864">
    <property type="entry name" value="aa-tRNA-synth_II/BPL/LPL"/>
</dbReference>
<gene>
    <name evidence="19" type="ORF">NMOB1V02_LOCUS866</name>
</gene>
<evidence type="ECO:0000256" key="8">
    <source>
        <dbReference type="ARBA" id="ARBA00022782"/>
    </source>
</evidence>
<dbReference type="Gene3D" id="3.40.50.300">
    <property type="entry name" value="P-loop containing nucleotide triphosphate hydrolases"/>
    <property type="match status" value="2"/>
</dbReference>
<accession>A0A7R9BEC2</accession>
<keyword evidence="20" id="KW-1185">Reference proteome</keyword>
<evidence type="ECO:0000259" key="16">
    <source>
        <dbReference type="PROSITE" id="PS50304"/>
    </source>
</evidence>
<evidence type="ECO:0000313" key="19">
    <source>
        <dbReference type="EMBL" id="CAD7272955.1"/>
    </source>
</evidence>
<dbReference type="InterPro" id="IPR035437">
    <property type="entry name" value="SNase_OB-fold_sf"/>
</dbReference>
<dbReference type="CDD" id="cd18791">
    <property type="entry name" value="SF2_C_RHA"/>
    <property type="match status" value="1"/>
</dbReference>
<dbReference type="InterPro" id="IPR027417">
    <property type="entry name" value="P-loop_NTPase"/>
</dbReference>
<evidence type="ECO:0000256" key="5">
    <source>
        <dbReference type="ARBA" id="ARBA00022473"/>
    </source>
</evidence>
<organism evidence="19">
    <name type="scientific">Notodromas monacha</name>
    <dbReference type="NCBI Taxonomy" id="399045"/>
    <lineage>
        <taxon>Eukaryota</taxon>
        <taxon>Metazoa</taxon>
        <taxon>Ecdysozoa</taxon>
        <taxon>Arthropoda</taxon>
        <taxon>Crustacea</taxon>
        <taxon>Oligostraca</taxon>
        <taxon>Ostracoda</taxon>
        <taxon>Podocopa</taxon>
        <taxon>Podocopida</taxon>
        <taxon>Cypridocopina</taxon>
        <taxon>Cypridoidea</taxon>
        <taxon>Cyprididae</taxon>
        <taxon>Notodromas</taxon>
    </lineage>
</organism>